<dbReference type="PANTHER" id="PTHR10291:SF23">
    <property type="entry name" value="ALKYL TRANSFERASE"/>
    <property type="match status" value="1"/>
</dbReference>
<accession>A0A835AE59</accession>
<sequence length="91" mass="9936">MAEKQQNCCVPDEEALVRSGLRAELMPQHVAIVMDGNRRWAQARGLTTAEGHEAGGQALGKIIELSAAWGIRALTVFAFSQENFRRPQASS</sequence>
<comment type="caution">
    <text evidence="2">The sequence shown here is derived from an EMBL/GenBank/DDBJ whole genome shotgun (WGS) entry which is preliminary data.</text>
</comment>
<dbReference type="AlphaFoldDB" id="A0A835AE59"/>
<dbReference type="Pfam" id="PF01255">
    <property type="entry name" value="Prenyltransf"/>
    <property type="match status" value="1"/>
</dbReference>
<reference evidence="2" key="1">
    <citation type="submission" date="2020-07" db="EMBL/GenBank/DDBJ databases">
        <title>Genome sequence and genetic diversity analysis of an under-domesticated orphan crop, white fonio (Digitaria exilis).</title>
        <authorList>
            <person name="Bennetzen J.L."/>
            <person name="Chen S."/>
            <person name="Ma X."/>
            <person name="Wang X."/>
            <person name="Yssel A.E.J."/>
            <person name="Chaluvadi S.R."/>
            <person name="Johnson M."/>
            <person name="Gangashetty P."/>
            <person name="Hamidou F."/>
            <person name="Sanogo M.D."/>
            <person name="Zwaenepoel A."/>
            <person name="Wallace J."/>
            <person name="Van De Peer Y."/>
            <person name="Van Deynze A."/>
        </authorList>
    </citation>
    <scope>NUCLEOTIDE SEQUENCE</scope>
    <source>
        <tissue evidence="2">Leaves</tissue>
    </source>
</reference>
<evidence type="ECO:0008006" key="4">
    <source>
        <dbReference type="Google" id="ProtNLM"/>
    </source>
</evidence>
<dbReference type="Proteomes" id="UP000636709">
    <property type="component" value="Unassembled WGS sequence"/>
</dbReference>
<dbReference type="GO" id="GO:0016094">
    <property type="term" value="P:polyprenol biosynthetic process"/>
    <property type="evidence" value="ECO:0007669"/>
    <property type="project" value="TreeGrafter"/>
</dbReference>
<evidence type="ECO:0000256" key="1">
    <source>
        <dbReference type="ARBA" id="ARBA00022679"/>
    </source>
</evidence>
<dbReference type="SUPFAM" id="SSF64005">
    <property type="entry name" value="Undecaprenyl diphosphate synthase"/>
    <property type="match status" value="1"/>
</dbReference>
<dbReference type="EMBL" id="JACEFO010002484">
    <property type="protein sequence ID" value="KAF8658092.1"/>
    <property type="molecule type" value="Genomic_DNA"/>
</dbReference>
<dbReference type="Gene3D" id="3.40.1180.10">
    <property type="entry name" value="Decaprenyl diphosphate synthase-like"/>
    <property type="match status" value="1"/>
</dbReference>
<gene>
    <name evidence="2" type="ORF">HU200_059558</name>
</gene>
<keyword evidence="3" id="KW-1185">Reference proteome</keyword>
<protein>
    <recommendedName>
        <fullName evidence="4">Alkyl transferase</fullName>
    </recommendedName>
</protein>
<dbReference type="InterPro" id="IPR036424">
    <property type="entry name" value="UPP_synth-like_sf"/>
</dbReference>
<dbReference type="PANTHER" id="PTHR10291">
    <property type="entry name" value="DEHYDRODOLICHYL DIPHOSPHATE SYNTHASE FAMILY MEMBER"/>
    <property type="match status" value="1"/>
</dbReference>
<dbReference type="OrthoDB" id="4173905at2759"/>
<dbReference type="InterPro" id="IPR001441">
    <property type="entry name" value="UPP_synth-like"/>
</dbReference>
<evidence type="ECO:0000313" key="2">
    <source>
        <dbReference type="EMBL" id="KAF8658092.1"/>
    </source>
</evidence>
<dbReference type="GO" id="GO:0045547">
    <property type="term" value="F:ditrans,polycis-polyprenyl diphosphate synthase [(2E,6E)-farnesyl diphosphate specific] activity"/>
    <property type="evidence" value="ECO:0007669"/>
    <property type="project" value="TreeGrafter"/>
</dbReference>
<dbReference type="Gramene" id="Dexi3A01G0005060.1">
    <property type="protein sequence ID" value="Dexi3A01G0005060.1:cds"/>
    <property type="gene ID" value="Dexi3A01G0005060"/>
</dbReference>
<proteinExistence type="predicted"/>
<name>A0A835AE59_9POAL</name>
<keyword evidence="1" id="KW-0808">Transferase</keyword>
<organism evidence="2 3">
    <name type="scientific">Digitaria exilis</name>
    <dbReference type="NCBI Taxonomy" id="1010633"/>
    <lineage>
        <taxon>Eukaryota</taxon>
        <taxon>Viridiplantae</taxon>
        <taxon>Streptophyta</taxon>
        <taxon>Embryophyta</taxon>
        <taxon>Tracheophyta</taxon>
        <taxon>Spermatophyta</taxon>
        <taxon>Magnoliopsida</taxon>
        <taxon>Liliopsida</taxon>
        <taxon>Poales</taxon>
        <taxon>Poaceae</taxon>
        <taxon>PACMAD clade</taxon>
        <taxon>Panicoideae</taxon>
        <taxon>Panicodae</taxon>
        <taxon>Paniceae</taxon>
        <taxon>Anthephorinae</taxon>
        <taxon>Digitaria</taxon>
    </lineage>
</organism>
<evidence type="ECO:0000313" key="3">
    <source>
        <dbReference type="Proteomes" id="UP000636709"/>
    </source>
</evidence>